<dbReference type="Pfam" id="PF02777">
    <property type="entry name" value="Sod_Fe_C"/>
    <property type="match status" value="1"/>
</dbReference>
<evidence type="ECO:0000256" key="4">
    <source>
        <dbReference type="ARBA" id="ARBA00023002"/>
    </source>
</evidence>
<reference evidence="7 8" key="1">
    <citation type="submission" date="2019-02" db="EMBL/GenBank/DDBJ databases">
        <title>Deep-cultivation of Planctomycetes and their phenomic and genomic characterization uncovers novel biology.</title>
        <authorList>
            <person name="Wiegand S."/>
            <person name="Jogler M."/>
            <person name="Boedeker C."/>
            <person name="Pinto D."/>
            <person name="Vollmers J."/>
            <person name="Rivas-Marin E."/>
            <person name="Kohn T."/>
            <person name="Peeters S.H."/>
            <person name="Heuer A."/>
            <person name="Rast P."/>
            <person name="Oberbeckmann S."/>
            <person name="Bunk B."/>
            <person name="Jeske O."/>
            <person name="Meyerdierks A."/>
            <person name="Storesund J.E."/>
            <person name="Kallscheuer N."/>
            <person name="Luecker S."/>
            <person name="Lage O.M."/>
            <person name="Pohl T."/>
            <person name="Merkel B.J."/>
            <person name="Hornburger P."/>
            <person name="Mueller R.-W."/>
            <person name="Bruemmer F."/>
            <person name="Labrenz M."/>
            <person name="Spormann A.M."/>
            <person name="Op den Camp H."/>
            <person name="Overmann J."/>
            <person name="Amann R."/>
            <person name="Jetten M.S.M."/>
            <person name="Mascher T."/>
            <person name="Medema M.H."/>
            <person name="Devos D.P."/>
            <person name="Kaster A.-K."/>
            <person name="Ovreas L."/>
            <person name="Rohde M."/>
            <person name="Galperin M.Y."/>
            <person name="Jogler C."/>
        </authorList>
    </citation>
    <scope>NUCLEOTIDE SEQUENCE [LARGE SCALE GENOMIC DNA]</scope>
    <source>
        <strain evidence="7 8">Pan181</strain>
    </source>
</reference>
<organism evidence="7 8">
    <name type="scientific">Aeoliella mucimassa</name>
    <dbReference type="NCBI Taxonomy" id="2527972"/>
    <lineage>
        <taxon>Bacteria</taxon>
        <taxon>Pseudomonadati</taxon>
        <taxon>Planctomycetota</taxon>
        <taxon>Planctomycetia</taxon>
        <taxon>Pirellulales</taxon>
        <taxon>Lacipirellulaceae</taxon>
        <taxon>Aeoliella</taxon>
    </lineage>
</organism>
<evidence type="ECO:0000256" key="3">
    <source>
        <dbReference type="ARBA" id="ARBA00022723"/>
    </source>
</evidence>
<gene>
    <name evidence="7" type="primary">sodB</name>
    <name evidence="7" type="ORF">Pan181_37570</name>
</gene>
<dbReference type="PROSITE" id="PS51318">
    <property type="entry name" value="TAT"/>
    <property type="match status" value="1"/>
</dbReference>
<dbReference type="RefSeq" id="WP_197528473.1">
    <property type="nucleotide sequence ID" value="NZ_CP036278.1"/>
</dbReference>
<dbReference type="Gene3D" id="3.55.40.20">
    <property type="entry name" value="Iron/manganese superoxide dismutase, C-terminal domain"/>
    <property type="match status" value="1"/>
</dbReference>
<evidence type="ECO:0000256" key="1">
    <source>
        <dbReference type="ARBA" id="ARBA00008714"/>
    </source>
</evidence>
<keyword evidence="3 5" id="KW-0479">Metal-binding</keyword>
<dbReference type="InterPro" id="IPR050265">
    <property type="entry name" value="Fe/Mn_Superoxide_Dismutase"/>
</dbReference>
<comment type="similarity">
    <text evidence="1">Belongs to the iron/manganese superoxide dismutase family.</text>
</comment>
<feature type="binding site" evidence="5">
    <location>
        <position position="120"/>
    </location>
    <ligand>
        <name>Mn(2+)</name>
        <dbReference type="ChEBI" id="CHEBI:29035"/>
    </ligand>
</feature>
<dbReference type="EC" id="1.15.1.1" evidence="2"/>
<dbReference type="GO" id="GO:0004784">
    <property type="term" value="F:superoxide dismutase activity"/>
    <property type="evidence" value="ECO:0007669"/>
    <property type="project" value="UniProtKB-EC"/>
</dbReference>
<protein>
    <recommendedName>
        <fullName evidence="2">superoxide dismutase</fullName>
        <ecNumber evidence="2">1.15.1.1</ecNumber>
    </recommendedName>
</protein>
<dbReference type="SUPFAM" id="SSF46609">
    <property type="entry name" value="Fe,Mn superoxide dismutase (SOD), N-terminal domain"/>
    <property type="match status" value="1"/>
</dbReference>
<accession>A0A518AS34</accession>
<evidence type="ECO:0000256" key="2">
    <source>
        <dbReference type="ARBA" id="ARBA00012682"/>
    </source>
</evidence>
<dbReference type="SUPFAM" id="SSF54719">
    <property type="entry name" value="Fe,Mn superoxide dismutase (SOD), C-terminal domain"/>
    <property type="match status" value="1"/>
</dbReference>
<evidence type="ECO:0000313" key="8">
    <source>
        <dbReference type="Proteomes" id="UP000315750"/>
    </source>
</evidence>
<proteinExistence type="inferred from homology"/>
<sequence>MSHFSRRNFVFLSSGAAIGNMVLPGLATAEEAHAEGFYFSHSGLVTGQPKPLKHKSIPGFLSAEQIAPHHTAHYGGALKGYTAADATIEASVKSGEKLDAAAYGALKRIINSKGNSVVLHEMYFDGLTPTTMEPAADVRSAIDARFGSVEKWAEDFIASAKEAAGWAMLVKHPVNGKLYNVVSDEHAMGILWMAVPLVVIDTYEHAFYIDYENRKAEYVEKFIEHIDWNAVNKRFA</sequence>
<dbReference type="InterPro" id="IPR036314">
    <property type="entry name" value="SOD_C_sf"/>
</dbReference>
<dbReference type="EMBL" id="CP036278">
    <property type="protein sequence ID" value="QDU57539.1"/>
    <property type="molecule type" value="Genomic_DNA"/>
</dbReference>
<dbReference type="InterPro" id="IPR036324">
    <property type="entry name" value="Mn/Fe_SOD_N_sf"/>
</dbReference>
<dbReference type="Proteomes" id="UP000315750">
    <property type="component" value="Chromosome"/>
</dbReference>
<dbReference type="PANTHER" id="PTHR11404">
    <property type="entry name" value="SUPEROXIDE DISMUTASE 2"/>
    <property type="match status" value="1"/>
</dbReference>
<feature type="binding site" evidence="5">
    <location>
        <position position="205"/>
    </location>
    <ligand>
        <name>Mn(2+)</name>
        <dbReference type="ChEBI" id="CHEBI:29035"/>
    </ligand>
</feature>
<name>A0A518AS34_9BACT</name>
<feature type="binding site" evidence="5">
    <location>
        <position position="69"/>
    </location>
    <ligand>
        <name>Mn(2+)</name>
        <dbReference type="ChEBI" id="CHEBI:29035"/>
    </ligand>
</feature>
<dbReference type="GO" id="GO:0046872">
    <property type="term" value="F:metal ion binding"/>
    <property type="evidence" value="ECO:0007669"/>
    <property type="project" value="UniProtKB-KW"/>
</dbReference>
<evidence type="ECO:0000259" key="6">
    <source>
        <dbReference type="Pfam" id="PF02777"/>
    </source>
</evidence>
<evidence type="ECO:0000313" key="7">
    <source>
        <dbReference type="EMBL" id="QDU57539.1"/>
    </source>
</evidence>
<dbReference type="KEGG" id="amuc:Pan181_37570"/>
<feature type="domain" description="Manganese/iron superoxide dismutase C-terminal" evidence="6">
    <location>
        <begin position="135"/>
        <end position="234"/>
    </location>
</feature>
<dbReference type="InterPro" id="IPR019832">
    <property type="entry name" value="Mn/Fe_SOD_C"/>
</dbReference>
<evidence type="ECO:0000256" key="5">
    <source>
        <dbReference type="PIRSR" id="PIRSR000349-1"/>
    </source>
</evidence>
<dbReference type="InterPro" id="IPR001189">
    <property type="entry name" value="Mn/Fe_SOD"/>
</dbReference>
<keyword evidence="8" id="KW-1185">Reference proteome</keyword>
<dbReference type="PANTHER" id="PTHR11404:SF6">
    <property type="entry name" value="SUPEROXIDE DISMUTASE [MN], MITOCHONDRIAL"/>
    <property type="match status" value="1"/>
</dbReference>
<dbReference type="AlphaFoldDB" id="A0A518AS34"/>
<feature type="binding site" evidence="5">
    <location>
        <position position="201"/>
    </location>
    <ligand>
        <name>Mn(2+)</name>
        <dbReference type="ChEBI" id="CHEBI:29035"/>
    </ligand>
</feature>
<dbReference type="PIRSF" id="PIRSF000349">
    <property type="entry name" value="SODismutase"/>
    <property type="match status" value="1"/>
</dbReference>
<dbReference type="InterPro" id="IPR006311">
    <property type="entry name" value="TAT_signal"/>
</dbReference>
<keyword evidence="4 7" id="KW-0560">Oxidoreductase</keyword>